<evidence type="ECO:0000256" key="4">
    <source>
        <dbReference type="ARBA" id="ARBA00006340"/>
    </source>
</evidence>
<comment type="subunit">
    <text evidence="6">Homodimer.</text>
</comment>
<dbReference type="InterPro" id="IPR011060">
    <property type="entry name" value="RibuloseP-bd_barrel"/>
</dbReference>
<dbReference type="InterPro" id="IPR023031">
    <property type="entry name" value="OPRT"/>
</dbReference>
<dbReference type="InterPro" id="IPR004467">
    <property type="entry name" value="Or_phspho_trans_dom"/>
</dbReference>
<dbReference type="GO" id="GO:0006221">
    <property type="term" value="P:pyrimidine nucleotide biosynthetic process"/>
    <property type="evidence" value="ECO:0007669"/>
    <property type="project" value="UniProtKB-KW"/>
</dbReference>
<comment type="pathway">
    <text evidence="3">Pyrimidine metabolism; UMP biosynthesis via de novo pathway; UMP from orotate: step 1/2.</text>
</comment>
<dbReference type="InterPro" id="IPR013785">
    <property type="entry name" value="Aldolase_TIM"/>
</dbReference>
<comment type="pathway">
    <text evidence="2">Pyrimidine metabolism; UMP biosynthesis via de novo pathway; UMP from orotate: step 2/2.</text>
</comment>
<dbReference type="NCBIfam" id="TIGR02127">
    <property type="entry name" value="pyrF_sub2"/>
    <property type="match status" value="1"/>
</dbReference>
<evidence type="ECO:0000313" key="18">
    <source>
        <dbReference type="EMBL" id="GMI44145.1"/>
    </source>
</evidence>
<evidence type="ECO:0000256" key="1">
    <source>
        <dbReference type="ARBA" id="ARBA00003769"/>
    </source>
</evidence>
<protein>
    <recommendedName>
        <fullName evidence="9">Orotidine 5'-phosphate decarboxylase</fullName>
        <ecNumber evidence="7">2.4.2.10</ecNumber>
        <ecNumber evidence="8">4.1.1.23</ecNumber>
    </recommendedName>
    <alternativeName>
        <fullName evidence="15">OMP decarboxylase</fullName>
    </alternativeName>
</protein>
<evidence type="ECO:0000256" key="12">
    <source>
        <dbReference type="ARBA" id="ARBA00022793"/>
    </source>
</evidence>
<evidence type="ECO:0000256" key="8">
    <source>
        <dbReference type="ARBA" id="ARBA00012321"/>
    </source>
</evidence>
<evidence type="ECO:0000256" key="6">
    <source>
        <dbReference type="ARBA" id="ARBA00011738"/>
    </source>
</evidence>
<evidence type="ECO:0000256" key="10">
    <source>
        <dbReference type="ARBA" id="ARBA00022676"/>
    </source>
</evidence>
<dbReference type="InterPro" id="IPR000836">
    <property type="entry name" value="PRTase_dom"/>
</dbReference>
<dbReference type="Pfam" id="PF00215">
    <property type="entry name" value="OMPdecase"/>
    <property type="match status" value="1"/>
</dbReference>
<keyword evidence="19" id="KW-1185">Reference proteome</keyword>
<dbReference type="EMBL" id="BRYA01001470">
    <property type="protein sequence ID" value="GMI44145.1"/>
    <property type="molecule type" value="Genomic_DNA"/>
</dbReference>
<dbReference type="Gene3D" id="3.20.20.70">
    <property type="entry name" value="Aldolase class I"/>
    <property type="match status" value="1"/>
</dbReference>
<sequence>MTSFFSKISSRSTSINSLLCVGLDPHRNELSSLGITPTSLDTEVAAAALKFCIDIIDATRPYAVAYKPNAAFFECLGSEGHDTLLKVINHIGDDVPVLLDCKRGDIGSTASAYAVASYDKLMATGVTLSPLMGYDSVAPFLTGEYEGKGGAFVLCKTSNPGSSEILSGCFEKIARLAADWSLAANGGDETLEPCIGLVVGATDPDALKRSRASAPGLWLLSPGVGAQGGDLDAACEAGLDEGGGKMLIPVSRGISRAEDRGEKAKELRDNINRAREKVKGGRGGGGDEIENFQREFINFSLEMGVLKFGTFTLKSGRESPYFFNAGLFSTGAALFKLGKAYAASIMSSPLSPSPSTVTFDVIFGPAYKGISLGAVVASALYADFGVDVGFAYNRKEAKDHGEGGVLVGATMEGKKVLVVDDVISAGTAIRESHAMLTKIKGCEPVGVSIALDRAEKRSLDDPVSAVQAVARDLDIPVVSIVALKQLFKFCKTEGKFEDGVLEAVSKYREAYGVD</sequence>
<dbReference type="CDD" id="cd06223">
    <property type="entry name" value="PRTases_typeI"/>
    <property type="match status" value="1"/>
</dbReference>
<dbReference type="PANTHER" id="PTHR43375">
    <property type="entry name" value="OROTIDINE 5'-PHOSPHATE DECARBOXYLASE"/>
    <property type="match status" value="1"/>
</dbReference>
<evidence type="ECO:0000256" key="16">
    <source>
        <dbReference type="ARBA" id="ARBA00049157"/>
    </source>
</evidence>
<evidence type="ECO:0000256" key="3">
    <source>
        <dbReference type="ARBA" id="ARBA00004889"/>
    </source>
</evidence>
<dbReference type="GO" id="GO:0004588">
    <property type="term" value="F:orotate phosphoribosyltransferase activity"/>
    <property type="evidence" value="ECO:0007669"/>
    <property type="project" value="UniProtKB-EC"/>
</dbReference>
<gene>
    <name evidence="18" type="ORF">TrCOL_g3441</name>
</gene>
<evidence type="ECO:0000256" key="9">
    <source>
        <dbReference type="ARBA" id="ARBA00021923"/>
    </source>
</evidence>
<dbReference type="Pfam" id="PF00156">
    <property type="entry name" value="Pribosyltran"/>
    <property type="match status" value="1"/>
</dbReference>
<dbReference type="PROSITE" id="PS00156">
    <property type="entry name" value="OMPDECASE"/>
    <property type="match status" value="1"/>
</dbReference>
<keyword evidence="14" id="KW-0456">Lyase</keyword>
<proteinExistence type="inferred from homology"/>
<evidence type="ECO:0000256" key="13">
    <source>
        <dbReference type="ARBA" id="ARBA00022975"/>
    </source>
</evidence>
<dbReference type="OrthoDB" id="5553476at2759"/>
<dbReference type="InterPro" id="IPR018089">
    <property type="entry name" value="OMPdecase_AS"/>
</dbReference>
<name>A0A9W7GHR4_9STRA</name>
<evidence type="ECO:0000256" key="2">
    <source>
        <dbReference type="ARBA" id="ARBA00004861"/>
    </source>
</evidence>
<dbReference type="Proteomes" id="UP001165065">
    <property type="component" value="Unassembled WGS sequence"/>
</dbReference>
<dbReference type="GO" id="GO:0006207">
    <property type="term" value="P:'de novo' pyrimidine nucleobase biosynthetic process"/>
    <property type="evidence" value="ECO:0007669"/>
    <property type="project" value="InterPro"/>
</dbReference>
<dbReference type="CDD" id="cd04725">
    <property type="entry name" value="OMP_decarboxylase_like"/>
    <property type="match status" value="1"/>
</dbReference>
<comment type="function">
    <text evidence="1">Catalyzes the transfer of a ribosyl phosphate group from 5-phosphoribose 1-diphosphate to orotate, leading to the formation of orotidine monophosphate (OMP).</text>
</comment>
<dbReference type="SMART" id="SM00934">
    <property type="entry name" value="OMPdecase"/>
    <property type="match status" value="1"/>
</dbReference>
<dbReference type="InterPro" id="IPR011995">
    <property type="entry name" value="OMPdecase_type-2"/>
</dbReference>
<dbReference type="Gene3D" id="3.40.50.2020">
    <property type="match status" value="1"/>
</dbReference>
<evidence type="ECO:0000313" key="19">
    <source>
        <dbReference type="Proteomes" id="UP001165065"/>
    </source>
</evidence>
<keyword evidence="11" id="KW-0808">Transferase</keyword>
<evidence type="ECO:0000256" key="11">
    <source>
        <dbReference type="ARBA" id="ARBA00022679"/>
    </source>
</evidence>
<keyword evidence="12" id="KW-0210">Decarboxylase</keyword>
<accession>A0A9W7GHR4</accession>
<comment type="similarity">
    <text evidence="5">Belongs to the OMP decarboxylase family. Type 2 subfamily.</text>
</comment>
<dbReference type="EC" id="2.4.2.10" evidence="7"/>
<dbReference type="SUPFAM" id="SSF51366">
    <property type="entry name" value="Ribulose-phoshate binding barrel"/>
    <property type="match status" value="1"/>
</dbReference>
<comment type="caution">
    <text evidence="18">The sequence shown here is derived from an EMBL/GenBank/DDBJ whole genome shotgun (WGS) entry which is preliminary data.</text>
</comment>
<evidence type="ECO:0000256" key="5">
    <source>
        <dbReference type="ARBA" id="ARBA00008847"/>
    </source>
</evidence>
<evidence type="ECO:0000256" key="7">
    <source>
        <dbReference type="ARBA" id="ARBA00011971"/>
    </source>
</evidence>
<dbReference type="GO" id="GO:0004590">
    <property type="term" value="F:orotidine-5'-phosphate decarboxylase activity"/>
    <property type="evidence" value="ECO:0007669"/>
    <property type="project" value="UniProtKB-EC"/>
</dbReference>
<dbReference type="InterPro" id="IPR001754">
    <property type="entry name" value="OMPdeCOase_dom"/>
</dbReference>
<keyword evidence="13" id="KW-0665">Pyrimidine biosynthesis</keyword>
<dbReference type="PANTHER" id="PTHR43375:SF1">
    <property type="entry name" value="OROTIDINE 5'-PHOSPHATE DECARBOXYLASE"/>
    <property type="match status" value="1"/>
</dbReference>
<dbReference type="InterPro" id="IPR029057">
    <property type="entry name" value="PRTase-like"/>
</dbReference>
<dbReference type="SUPFAM" id="SSF53271">
    <property type="entry name" value="PRTase-like"/>
    <property type="match status" value="1"/>
</dbReference>
<keyword evidence="10" id="KW-0328">Glycosyltransferase</keyword>
<dbReference type="FunFam" id="3.40.50.2020:FF:000008">
    <property type="entry name" value="Orotate phosphoribosyltransferase"/>
    <property type="match status" value="1"/>
</dbReference>
<organism evidence="18 19">
    <name type="scientific">Triparma columacea</name>
    <dbReference type="NCBI Taxonomy" id="722753"/>
    <lineage>
        <taxon>Eukaryota</taxon>
        <taxon>Sar</taxon>
        <taxon>Stramenopiles</taxon>
        <taxon>Ochrophyta</taxon>
        <taxon>Bolidophyceae</taxon>
        <taxon>Parmales</taxon>
        <taxon>Triparmaceae</taxon>
        <taxon>Triparma</taxon>
    </lineage>
</organism>
<dbReference type="EC" id="4.1.1.23" evidence="8"/>
<dbReference type="NCBIfam" id="TIGR00336">
    <property type="entry name" value="pyrE"/>
    <property type="match status" value="1"/>
</dbReference>
<evidence type="ECO:0000256" key="14">
    <source>
        <dbReference type="ARBA" id="ARBA00023239"/>
    </source>
</evidence>
<feature type="domain" description="Orotidine 5'-phosphate decarboxylase" evidence="17">
    <location>
        <begin position="18"/>
        <end position="267"/>
    </location>
</feature>
<dbReference type="HAMAP" id="MF_01208">
    <property type="entry name" value="PyrE"/>
    <property type="match status" value="1"/>
</dbReference>
<evidence type="ECO:0000256" key="15">
    <source>
        <dbReference type="ARBA" id="ARBA00033428"/>
    </source>
</evidence>
<dbReference type="AlphaFoldDB" id="A0A9W7GHR4"/>
<evidence type="ECO:0000259" key="17">
    <source>
        <dbReference type="SMART" id="SM00934"/>
    </source>
</evidence>
<reference evidence="19" key="1">
    <citation type="journal article" date="2023" name="Commun. Biol.">
        <title>Genome analysis of Parmales, the sister group of diatoms, reveals the evolutionary specialization of diatoms from phago-mixotrophs to photoautotrophs.</title>
        <authorList>
            <person name="Ban H."/>
            <person name="Sato S."/>
            <person name="Yoshikawa S."/>
            <person name="Yamada K."/>
            <person name="Nakamura Y."/>
            <person name="Ichinomiya M."/>
            <person name="Sato N."/>
            <person name="Blanc-Mathieu R."/>
            <person name="Endo H."/>
            <person name="Kuwata A."/>
            <person name="Ogata H."/>
        </authorList>
    </citation>
    <scope>NUCLEOTIDE SEQUENCE [LARGE SCALE GENOMIC DNA]</scope>
</reference>
<comment type="catalytic activity">
    <reaction evidence="16">
        <text>orotidine 5'-phosphate + H(+) = UMP + CO2</text>
        <dbReference type="Rhea" id="RHEA:11596"/>
        <dbReference type="ChEBI" id="CHEBI:15378"/>
        <dbReference type="ChEBI" id="CHEBI:16526"/>
        <dbReference type="ChEBI" id="CHEBI:57538"/>
        <dbReference type="ChEBI" id="CHEBI:57865"/>
        <dbReference type="EC" id="4.1.1.23"/>
    </reaction>
</comment>
<comment type="similarity">
    <text evidence="4">Belongs to the purine/pyrimidine phosphoribosyltransferase family. PyrE subfamily.</text>
</comment>